<accession>A0ABR4LQI6</accession>
<feature type="compositionally biased region" description="Basic residues" evidence="1">
    <location>
        <begin position="260"/>
        <end position="276"/>
    </location>
</feature>
<sequence>MTKLLTHASQASLGEICASYLDYITATLPSSLHSLHHKFVTPLISGPASSAPLLRALTSPLDWAAYSRDENHKAPAAFTLVVCAIALVVMSWRNLWRRPSPSYHSANNGDRPYTYLTPDDIVDPPTRSYDSSNYVGREDDDSGPDKLLLNHRKVTYELHFPPYSINDGALTVGQLRQSAAEVTHTADPNRIRLLYKGKLLDNDALPCRLEGLKQHSEILCVVSEVQSGVRTPSDPSEAERTSEEGPRPPPQSVAEAPPKPGKKSKHKKKSKGKKKRPADPDHDETSTPIEPTPPAYPPRPTSSAGRSSLPPAAPNLSTFPTALDQVYGLTSYFHKELLPLCNRYITDPPHDEKVRDFEHKKLGETILAQVILKADGIEPTNDETRNARRALIKEAQATLNSLDAVNN</sequence>
<feature type="compositionally biased region" description="Basic and acidic residues" evidence="1">
    <location>
        <begin position="237"/>
        <end position="246"/>
    </location>
</feature>
<dbReference type="InterPro" id="IPR003103">
    <property type="entry name" value="BAG_domain"/>
</dbReference>
<dbReference type="Pfam" id="PF02179">
    <property type="entry name" value="BAG"/>
    <property type="match status" value="1"/>
</dbReference>
<dbReference type="EMBL" id="JBFXLQ010000023">
    <property type="protein sequence ID" value="KAL2866711.1"/>
    <property type="molecule type" value="Genomic_DNA"/>
</dbReference>
<dbReference type="RefSeq" id="XP_070885690.1">
    <property type="nucleotide sequence ID" value="XM_071024461.1"/>
</dbReference>
<feature type="compositionally biased region" description="Pro residues" evidence="1">
    <location>
        <begin position="290"/>
        <end position="300"/>
    </location>
</feature>
<evidence type="ECO:0000256" key="2">
    <source>
        <dbReference type="SAM" id="Phobius"/>
    </source>
</evidence>
<organism evidence="4 5">
    <name type="scientific">Aspergillus lucknowensis</name>
    <dbReference type="NCBI Taxonomy" id="176173"/>
    <lineage>
        <taxon>Eukaryota</taxon>
        <taxon>Fungi</taxon>
        <taxon>Dikarya</taxon>
        <taxon>Ascomycota</taxon>
        <taxon>Pezizomycotina</taxon>
        <taxon>Eurotiomycetes</taxon>
        <taxon>Eurotiomycetidae</taxon>
        <taxon>Eurotiales</taxon>
        <taxon>Aspergillaceae</taxon>
        <taxon>Aspergillus</taxon>
        <taxon>Aspergillus subgen. Nidulantes</taxon>
    </lineage>
</organism>
<dbReference type="InterPro" id="IPR036533">
    <property type="entry name" value="BAG_dom_sf"/>
</dbReference>
<dbReference type="InterPro" id="IPR029071">
    <property type="entry name" value="Ubiquitin-like_domsf"/>
</dbReference>
<feature type="domain" description="BAG" evidence="3">
    <location>
        <begin position="329"/>
        <end position="404"/>
    </location>
</feature>
<dbReference type="Gene3D" id="3.10.20.90">
    <property type="entry name" value="Phosphatidylinositol 3-kinase Catalytic Subunit, Chain A, domain 1"/>
    <property type="match status" value="1"/>
</dbReference>
<protein>
    <recommendedName>
        <fullName evidence="3">BAG domain-containing protein</fullName>
    </recommendedName>
</protein>
<dbReference type="Proteomes" id="UP001610432">
    <property type="component" value="Unassembled WGS sequence"/>
</dbReference>
<keyword evidence="2" id="KW-0472">Membrane</keyword>
<evidence type="ECO:0000259" key="3">
    <source>
        <dbReference type="Pfam" id="PF02179"/>
    </source>
</evidence>
<dbReference type="SUPFAM" id="SSF63491">
    <property type="entry name" value="BAG domain"/>
    <property type="match status" value="1"/>
</dbReference>
<feature type="region of interest" description="Disordered" evidence="1">
    <location>
        <begin position="226"/>
        <end position="313"/>
    </location>
</feature>
<feature type="transmembrane region" description="Helical" evidence="2">
    <location>
        <begin position="76"/>
        <end position="95"/>
    </location>
</feature>
<feature type="region of interest" description="Disordered" evidence="1">
    <location>
        <begin position="107"/>
        <end position="145"/>
    </location>
</feature>
<dbReference type="SUPFAM" id="SSF54236">
    <property type="entry name" value="Ubiquitin-like"/>
    <property type="match status" value="1"/>
</dbReference>
<comment type="caution">
    <text evidence="4">The sequence shown here is derived from an EMBL/GenBank/DDBJ whole genome shotgun (WGS) entry which is preliminary data.</text>
</comment>
<keyword evidence="2" id="KW-0812">Transmembrane</keyword>
<proteinExistence type="predicted"/>
<reference evidence="4 5" key="1">
    <citation type="submission" date="2024-07" db="EMBL/GenBank/DDBJ databases">
        <title>Section-level genome sequencing and comparative genomics of Aspergillus sections Usti and Cavernicolus.</title>
        <authorList>
            <consortium name="Lawrence Berkeley National Laboratory"/>
            <person name="Nybo J.L."/>
            <person name="Vesth T.C."/>
            <person name="Theobald S."/>
            <person name="Frisvad J.C."/>
            <person name="Larsen T.O."/>
            <person name="Kjaerboelling I."/>
            <person name="Rothschild-Mancinelli K."/>
            <person name="Lyhne E.K."/>
            <person name="Kogle M.E."/>
            <person name="Barry K."/>
            <person name="Clum A."/>
            <person name="Na H."/>
            <person name="Ledsgaard L."/>
            <person name="Lin J."/>
            <person name="Lipzen A."/>
            <person name="Kuo A."/>
            <person name="Riley R."/>
            <person name="Mondo S."/>
            <person name="Labutti K."/>
            <person name="Haridas S."/>
            <person name="Pangalinan J."/>
            <person name="Salamov A.A."/>
            <person name="Simmons B.A."/>
            <person name="Magnuson J.K."/>
            <person name="Chen J."/>
            <person name="Drula E."/>
            <person name="Henrissat B."/>
            <person name="Wiebenga A."/>
            <person name="Lubbers R.J."/>
            <person name="Gomes A.C."/>
            <person name="Macurrencykelacurrency M.R."/>
            <person name="Stajich J."/>
            <person name="Grigoriev I.V."/>
            <person name="Mortensen U.H."/>
            <person name="De Vries R.P."/>
            <person name="Baker S.E."/>
            <person name="Andersen M.R."/>
        </authorList>
    </citation>
    <scope>NUCLEOTIDE SEQUENCE [LARGE SCALE GENOMIC DNA]</scope>
    <source>
        <strain evidence="4 5">CBS 449.75</strain>
    </source>
</reference>
<name>A0ABR4LQI6_9EURO</name>
<evidence type="ECO:0000313" key="4">
    <source>
        <dbReference type="EMBL" id="KAL2866711.1"/>
    </source>
</evidence>
<keyword evidence="2" id="KW-1133">Transmembrane helix</keyword>
<dbReference type="Gene3D" id="1.20.58.120">
    <property type="entry name" value="BAG domain"/>
    <property type="match status" value="1"/>
</dbReference>
<dbReference type="GeneID" id="98139533"/>
<evidence type="ECO:0000313" key="5">
    <source>
        <dbReference type="Proteomes" id="UP001610432"/>
    </source>
</evidence>
<gene>
    <name evidence="4" type="ORF">BJX67DRAFT_124672</name>
</gene>
<keyword evidence="5" id="KW-1185">Reference proteome</keyword>
<evidence type="ECO:0000256" key="1">
    <source>
        <dbReference type="SAM" id="MobiDB-lite"/>
    </source>
</evidence>